<dbReference type="PROSITE" id="PS51258">
    <property type="entry name" value="MHD1"/>
    <property type="match status" value="1"/>
</dbReference>
<name>A0ABD2NB90_9CUCU</name>
<dbReference type="InterPro" id="IPR014770">
    <property type="entry name" value="Munc13_1"/>
</dbReference>
<keyword evidence="1" id="KW-0268">Exocytosis</keyword>
<dbReference type="Proteomes" id="UP001516400">
    <property type="component" value="Unassembled WGS sequence"/>
</dbReference>
<reference evidence="3 4" key="1">
    <citation type="journal article" date="2021" name="BMC Biol.">
        <title>Horizontally acquired antibacterial genes associated with adaptive radiation of ladybird beetles.</title>
        <authorList>
            <person name="Li H.S."/>
            <person name="Tang X.F."/>
            <person name="Huang Y.H."/>
            <person name="Xu Z.Y."/>
            <person name="Chen M.L."/>
            <person name="Du X.Y."/>
            <person name="Qiu B.Y."/>
            <person name="Chen P.T."/>
            <person name="Zhang W."/>
            <person name="Slipinski A."/>
            <person name="Escalona H.E."/>
            <person name="Waterhouse R.M."/>
            <person name="Zwick A."/>
            <person name="Pang H."/>
        </authorList>
    </citation>
    <scope>NUCLEOTIDE SEQUENCE [LARGE SCALE GENOMIC DNA]</scope>
    <source>
        <strain evidence="3">SYSU2018</strain>
    </source>
</reference>
<evidence type="ECO:0000313" key="3">
    <source>
        <dbReference type="EMBL" id="KAL3275867.1"/>
    </source>
</evidence>
<organism evidence="3 4">
    <name type="scientific">Cryptolaemus montrouzieri</name>
    <dbReference type="NCBI Taxonomy" id="559131"/>
    <lineage>
        <taxon>Eukaryota</taxon>
        <taxon>Metazoa</taxon>
        <taxon>Ecdysozoa</taxon>
        <taxon>Arthropoda</taxon>
        <taxon>Hexapoda</taxon>
        <taxon>Insecta</taxon>
        <taxon>Pterygota</taxon>
        <taxon>Neoptera</taxon>
        <taxon>Endopterygota</taxon>
        <taxon>Coleoptera</taxon>
        <taxon>Polyphaga</taxon>
        <taxon>Cucujiformia</taxon>
        <taxon>Coccinelloidea</taxon>
        <taxon>Coccinellidae</taxon>
        <taxon>Scymninae</taxon>
        <taxon>Scymnini</taxon>
        <taxon>Cryptolaemus</taxon>
    </lineage>
</organism>
<proteinExistence type="predicted"/>
<accession>A0ABD2NB90</accession>
<dbReference type="GO" id="GO:0006887">
    <property type="term" value="P:exocytosis"/>
    <property type="evidence" value="ECO:0007669"/>
    <property type="project" value="UniProtKB-KW"/>
</dbReference>
<dbReference type="PANTHER" id="PTHR45999">
    <property type="entry name" value="UNC-13-4A, ISOFORM B"/>
    <property type="match status" value="1"/>
</dbReference>
<dbReference type="InterPro" id="IPR052095">
    <property type="entry name" value="UNC-13_domain"/>
</dbReference>
<sequence length="293" mass="34242">MWLSTRENHAASEEDNWTELMQHENLYKTFVDYELKNWNREMWSWNGDLPGPALTILHQHAVQGDLTELQTAAVRFVAASGIYLKYSLDPRWMFQLLTDIENAWVNFTLTREEEMWLAEKFTAMQASLKELLDPCFGIFISSFNFRTNGIPYFSVVFKQIDKLMSDEVISFLNQNEHPDSAYSRLIFSVYLEVKDLASFSQNLPSGGDHKLLLPRCHEWFEPSVSCWLDVCKAKALQRVRTSVELQKPCEGEKLVKHSSSAVDVVAMFCHLRDFWRLLQWPKASTQYRCYRNS</sequence>
<protein>
    <recommendedName>
        <fullName evidence="2">MHD1 domain-containing protein</fullName>
    </recommendedName>
</protein>
<dbReference type="AlphaFoldDB" id="A0ABD2NB90"/>
<evidence type="ECO:0000259" key="2">
    <source>
        <dbReference type="PROSITE" id="PS51258"/>
    </source>
</evidence>
<dbReference type="Gene3D" id="1.10.357.50">
    <property type="match status" value="1"/>
</dbReference>
<feature type="domain" description="MHD1" evidence="2">
    <location>
        <begin position="187"/>
        <end position="293"/>
    </location>
</feature>
<dbReference type="EMBL" id="JABFTP020000083">
    <property type="protein sequence ID" value="KAL3275867.1"/>
    <property type="molecule type" value="Genomic_DNA"/>
</dbReference>
<dbReference type="PANTHER" id="PTHR45999:SF4">
    <property type="entry name" value="UNC-13-4A, ISOFORM B"/>
    <property type="match status" value="1"/>
</dbReference>
<evidence type="ECO:0000313" key="4">
    <source>
        <dbReference type="Proteomes" id="UP001516400"/>
    </source>
</evidence>
<gene>
    <name evidence="3" type="ORF">HHI36_020606</name>
</gene>
<evidence type="ECO:0000256" key="1">
    <source>
        <dbReference type="ARBA" id="ARBA00022483"/>
    </source>
</evidence>
<keyword evidence="4" id="KW-1185">Reference proteome</keyword>
<comment type="caution">
    <text evidence="3">The sequence shown here is derived from an EMBL/GenBank/DDBJ whole genome shotgun (WGS) entry which is preliminary data.</text>
</comment>